<keyword evidence="2" id="KW-1185">Reference proteome</keyword>
<dbReference type="SUPFAM" id="SSF51735">
    <property type="entry name" value="NAD(P)-binding Rossmann-fold domains"/>
    <property type="match status" value="1"/>
</dbReference>
<evidence type="ECO:0008006" key="3">
    <source>
        <dbReference type="Google" id="ProtNLM"/>
    </source>
</evidence>
<accession>A0ABP7VGY9</accession>
<gene>
    <name evidence="1" type="ORF">GCM10022410_11660</name>
</gene>
<organism evidence="1 2">
    <name type="scientific">Amphibacillus indicireducens</name>
    <dbReference type="NCBI Taxonomy" id="1076330"/>
    <lineage>
        <taxon>Bacteria</taxon>
        <taxon>Bacillati</taxon>
        <taxon>Bacillota</taxon>
        <taxon>Bacilli</taxon>
        <taxon>Bacillales</taxon>
        <taxon>Bacillaceae</taxon>
        <taxon>Amphibacillus</taxon>
    </lineage>
</organism>
<proteinExistence type="predicted"/>
<dbReference type="InterPro" id="IPR002347">
    <property type="entry name" value="SDR_fam"/>
</dbReference>
<dbReference type="InterPro" id="IPR036291">
    <property type="entry name" value="NAD(P)-bd_dom_sf"/>
</dbReference>
<name>A0ABP7VGY9_9BACI</name>
<comment type="caution">
    <text evidence="1">The sequence shown here is derived from an EMBL/GenBank/DDBJ whole genome shotgun (WGS) entry which is preliminary data.</text>
</comment>
<evidence type="ECO:0000313" key="1">
    <source>
        <dbReference type="EMBL" id="GAA4067029.1"/>
    </source>
</evidence>
<sequence>MTKRFDEKIVIITGAGSGLGQAAALKLAKEGAKLSFSRFE</sequence>
<evidence type="ECO:0000313" key="2">
    <source>
        <dbReference type="Proteomes" id="UP001501734"/>
    </source>
</evidence>
<dbReference type="EMBL" id="BAABDL010000061">
    <property type="protein sequence ID" value="GAA4067029.1"/>
    <property type="molecule type" value="Genomic_DNA"/>
</dbReference>
<reference evidence="2" key="1">
    <citation type="journal article" date="2019" name="Int. J. Syst. Evol. Microbiol.">
        <title>The Global Catalogue of Microorganisms (GCM) 10K type strain sequencing project: providing services to taxonomists for standard genome sequencing and annotation.</title>
        <authorList>
            <consortium name="The Broad Institute Genomics Platform"/>
            <consortium name="The Broad Institute Genome Sequencing Center for Infectious Disease"/>
            <person name="Wu L."/>
            <person name="Ma J."/>
        </authorList>
    </citation>
    <scope>NUCLEOTIDE SEQUENCE [LARGE SCALE GENOMIC DNA]</scope>
    <source>
        <strain evidence="2">JCM 17250</strain>
    </source>
</reference>
<protein>
    <recommendedName>
        <fullName evidence="3">SDR family NAD(P)-dependent oxidoreductase</fullName>
    </recommendedName>
</protein>
<dbReference type="Proteomes" id="UP001501734">
    <property type="component" value="Unassembled WGS sequence"/>
</dbReference>
<dbReference type="Pfam" id="PF00106">
    <property type="entry name" value="adh_short"/>
    <property type="match status" value="1"/>
</dbReference>
<dbReference type="Gene3D" id="3.40.50.720">
    <property type="entry name" value="NAD(P)-binding Rossmann-like Domain"/>
    <property type="match status" value="1"/>
</dbReference>